<proteinExistence type="predicted"/>
<dbReference type="InterPro" id="IPR006311">
    <property type="entry name" value="TAT_signal"/>
</dbReference>
<feature type="signal peptide" evidence="1">
    <location>
        <begin position="1"/>
        <end position="28"/>
    </location>
</feature>
<evidence type="ECO:0000256" key="1">
    <source>
        <dbReference type="SAM" id="SignalP"/>
    </source>
</evidence>
<name>A0A1H4JHN8_9PSEU</name>
<evidence type="ECO:0000313" key="4">
    <source>
        <dbReference type="Proteomes" id="UP000199622"/>
    </source>
</evidence>
<dbReference type="EMBL" id="FNSO01000003">
    <property type="protein sequence ID" value="SEB45565.1"/>
    <property type="molecule type" value="Genomic_DNA"/>
</dbReference>
<accession>A0A1H4JHN8</accession>
<protein>
    <submittedName>
        <fullName evidence="3">Conserved repeat domain-containing protein</fullName>
    </submittedName>
</protein>
<dbReference type="PROSITE" id="PS51318">
    <property type="entry name" value="TAT"/>
    <property type="match status" value="1"/>
</dbReference>
<dbReference type="InterPro" id="IPR001434">
    <property type="entry name" value="OmcB-like_DUF11"/>
</dbReference>
<sequence length="282" mass="28372">MQRTGRRTALLAALTTAALCAAPAVASAAPPASTVDVSATTVRAGTTFTVTEQLTNPTDFTVTGAKAALYVKEKPIADVVDLVSCTGAIAPCAPYLSSFRGGVGDVGAGESRKVTFTLRVKDDVAPGQFTLQHQFAGDNYAFGVEDGPAVTIAPPDEADVKVALTATPRAGLVARVDYVIKVSNTGPATATGVRVTANAGTGRTIVSATGCTRSGTTLNCAIGTLAPGASATAKFTSEGGLFAWGAFTATAQRSASAPADPDAANDKASKKCTAYTGLFVQC</sequence>
<feature type="chain" id="PRO_5011536147" evidence="1">
    <location>
        <begin position="29"/>
        <end position="282"/>
    </location>
</feature>
<feature type="domain" description="DUF11" evidence="2">
    <location>
        <begin position="161"/>
        <end position="270"/>
    </location>
</feature>
<dbReference type="Pfam" id="PF01345">
    <property type="entry name" value="DUF11"/>
    <property type="match status" value="1"/>
</dbReference>
<dbReference type="GO" id="GO:0005975">
    <property type="term" value="P:carbohydrate metabolic process"/>
    <property type="evidence" value="ECO:0007669"/>
    <property type="project" value="UniProtKB-ARBA"/>
</dbReference>
<evidence type="ECO:0000259" key="2">
    <source>
        <dbReference type="Pfam" id="PF01345"/>
    </source>
</evidence>
<organism evidence="3 4">
    <name type="scientific">Amycolatopsis tolypomycina</name>
    <dbReference type="NCBI Taxonomy" id="208445"/>
    <lineage>
        <taxon>Bacteria</taxon>
        <taxon>Bacillati</taxon>
        <taxon>Actinomycetota</taxon>
        <taxon>Actinomycetes</taxon>
        <taxon>Pseudonocardiales</taxon>
        <taxon>Pseudonocardiaceae</taxon>
        <taxon>Amycolatopsis</taxon>
    </lineage>
</organism>
<dbReference type="Proteomes" id="UP000199622">
    <property type="component" value="Unassembled WGS sequence"/>
</dbReference>
<keyword evidence="1" id="KW-0732">Signal</keyword>
<dbReference type="STRING" id="208445.SAMN04489727_1891"/>
<gene>
    <name evidence="3" type="ORF">SAMN04489727_1891</name>
</gene>
<dbReference type="RefSeq" id="WP_208613244.1">
    <property type="nucleotide sequence ID" value="NZ_FNSO01000003.1"/>
</dbReference>
<dbReference type="InterPro" id="IPR013783">
    <property type="entry name" value="Ig-like_fold"/>
</dbReference>
<dbReference type="Gene3D" id="2.60.40.10">
    <property type="entry name" value="Immunoglobulins"/>
    <property type="match status" value="1"/>
</dbReference>
<keyword evidence="4" id="KW-1185">Reference proteome</keyword>
<reference evidence="4" key="1">
    <citation type="submission" date="2016-10" db="EMBL/GenBank/DDBJ databases">
        <authorList>
            <person name="Varghese N."/>
            <person name="Submissions S."/>
        </authorList>
    </citation>
    <scope>NUCLEOTIDE SEQUENCE [LARGE SCALE GENOMIC DNA]</scope>
    <source>
        <strain evidence="4">DSM 44544</strain>
    </source>
</reference>
<dbReference type="AlphaFoldDB" id="A0A1H4JHN8"/>
<evidence type="ECO:0000313" key="3">
    <source>
        <dbReference type="EMBL" id="SEB45565.1"/>
    </source>
</evidence>